<proteinExistence type="predicted"/>
<feature type="compositionally biased region" description="Basic and acidic residues" evidence="1">
    <location>
        <begin position="283"/>
        <end position="310"/>
    </location>
</feature>
<dbReference type="AlphaFoldDB" id="A0A1N6LWX9"/>
<organism evidence="3 4">
    <name type="scientific">Babesia microti (strain RI)</name>
    <dbReference type="NCBI Taxonomy" id="1133968"/>
    <lineage>
        <taxon>Eukaryota</taxon>
        <taxon>Sar</taxon>
        <taxon>Alveolata</taxon>
        <taxon>Apicomplexa</taxon>
        <taxon>Aconoidasida</taxon>
        <taxon>Piroplasmida</taxon>
        <taxon>Babesiidae</taxon>
        <taxon>Babesia</taxon>
    </lineage>
</organism>
<evidence type="ECO:0000313" key="3">
    <source>
        <dbReference type="EMBL" id="SIO73375.1"/>
    </source>
</evidence>
<dbReference type="VEuPathDB" id="PiroplasmaDB:BMR1_01G02326"/>
<feature type="compositionally biased region" description="Acidic residues" evidence="1">
    <location>
        <begin position="332"/>
        <end position="342"/>
    </location>
</feature>
<evidence type="ECO:0000256" key="1">
    <source>
        <dbReference type="SAM" id="MobiDB-lite"/>
    </source>
</evidence>
<dbReference type="EMBL" id="FO082871">
    <property type="protein sequence ID" value="SIO73375.1"/>
    <property type="molecule type" value="Genomic_DNA"/>
</dbReference>
<dbReference type="Proteomes" id="UP000002899">
    <property type="component" value="Chromosome I"/>
</dbReference>
<reference evidence="3 4" key="1">
    <citation type="journal article" date="2012" name="Nucleic Acids Res.">
        <title>Sequencing of the smallest Apicomplexan genome from the human pathogen Babesia microti.</title>
        <authorList>
            <person name="Cornillot E."/>
            <person name="Hadj-Kaddour K."/>
            <person name="Dassouli A."/>
            <person name="Noel B."/>
            <person name="Ranwez V."/>
            <person name="Vacherie B."/>
            <person name="Augagneur Y."/>
            <person name="Bres V."/>
            <person name="Duclos A."/>
            <person name="Randazzo S."/>
            <person name="Carcy B."/>
            <person name="Debierre-Grockiego F."/>
            <person name="Delbecq S."/>
            <person name="Moubri-Menage K."/>
            <person name="Shams-Eldin H."/>
            <person name="Usmani-Brown S."/>
            <person name="Bringaud F."/>
            <person name="Wincker P."/>
            <person name="Vivares C.P."/>
            <person name="Schwarz R.T."/>
            <person name="Schetters T.P."/>
            <person name="Krause P.J."/>
            <person name="Gorenflot A."/>
            <person name="Berry V."/>
            <person name="Barbe V."/>
            <person name="Ben Mamoun C."/>
        </authorList>
    </citation>
    <scope>NUCLEOTIDE SEQUENCE [LARGE SCALE GENOMIC DNA]</scope>
    <source>
        <strain evidence="3 4">RI</strain>
    </source>
</reference>
<dbReference type="RefSeq" id="XP_021337476.1">
    <property type="nucleotide sequence ID" value="XM_021482885.1"/>
</dbReference>
<reference evidence="3 4" key="3">
    <citation type="journal article" date="2016" name="Sci. Rep.">
        <title>Genome-wide diversity and gene expression profiling of Babesia microti isolates identify polymorphic genes that mediate host-pathogen interactions.</title>
        <authorList>
            <person name="Silva J.C."/>
            <person name="Cornillot E."/>
            <person name="McCracken C."/>
            <person name="Usmani-Brown S."/>
            <person name="Dwivedi A."/>
            <person name="Ifeonu O.O."/>
            <person name="Crabtree J."/>
            <person name="Gotia H.T."/>
            <person name="Virji A.Z."/>
            <person name="Reynes C."/>
            <person name="Colinge J."/>
            <person name="Kumar V."/>
            <person name="Lawres L."/>
            <person name="Pazzi J.E."/>
            <person name="Pablo J.V."/>
            <person name="Hung C."/>
            <person name="Brancato J."/>
            <person name="Kumari P."/>
            <person name="Orvis J."/>
            <person name="Tretina K."/>
            <person name="Chibucos M."/>
            <person name="Ott S."/>
            <person name="Sadzewicz L."/>
            <person name="Sengamalay N."/>
            <person name="Shetty A.C."/>
            <person name="Su Q."/>
            <person name="Tallon L."/>
            <person name="Fraser C.M."/>
            <person name="Frutos R."/>
            <person name="Molina D.M."/>
            <person name="Krause P.J."/>
            <person name="Ben Mamoun C."/>
        </authorList>
    </citation>
    <scope>NUCLEOTIDE SEQUENCE [LARGE SCALE GENOMIC DNA]</scope>
    <source>
        <strain evidence="3 4">RI</strain>
    </source>
</reference>
<evidence type="ECO:0000313" key="4">
    <source>
        <dbReference type="Proteomes" id="UP000002899"/>
    </source>
</evidence>
<evidence type="ECO:0000256" key="2">
    <source>
        <dbReference type="SAM" id="SignalP"/>
    </source>
</evidence>
<gene>
    <name evidence="3" type="ORF">BMR1_01G02326</name>
</gene>
<dbReference type="GeneID" id="24423544"/>
<dbReference type="KEGG" id="bmic:BMR1_01G02326"/>
<feature type="signal peptide" evidence="2">
    <location>
        <begin position="1"/>
        <end position="30"/>
    </location>
</feature>
<name>A0A1N6LWX9_BABMR</name>
<sequence length="342" mass="39928">MSCRRSFNLNYVTLTLFTLFLKYQIELVKCKNLANYVTYTVAPEYEKYVDDTELKSRINDKQSRIETELQDQIKRAKTINESLKILQRNGAIISDNGMPDGIKFQESTIGLTEAPVFLIEPPLLLPLDEFQDDEFSEYLMTKSGLNPMHKSVEEADIDKLMNPHNITDLKEAKIAKALFKQELKRLMDEKKILLDRMEELEMEMAVDGSKSAKRKFSNCSREIHELDSNIEDYMDKIDKVNRVKRSIIKREGYDSELIDDEIEIENIEKELKDQTHTSTEASINKKEHHDNKTNRNKDKNVYSNKSNKESDNDDDDDEKDNESEEDTKKDDEIDVEDNEDED</sequence>
<reference evidence="3 4" key="2">
    <citation type="journal article" date="2013" name="PLoS ONE">
        <title>Whole genome mapping and re-organization of the nuclear and mitochondrial genomes of Babesia microti isolates.</title>
        <authorList>
            <person name="Cornillot E."/>
            <person name="Dassouli A."/>
            <person name="Garg A."/>
            <person name="Pachikara N."/>
            <person name="Randazzo S."/>
            <person name="Depoix D."/>
            <person name="Carcy B."/>
            <person name="Delbecq S."/>
            <person name="Frutos R."/>
            <person name="Silva J.C."/>
            <person name="Sutton R."/>
            <person name="Krause P.J."/>
            <person name="Mamoun C.B."/>
        </authorList>
    </citation>
    <scope>NUCLEOTIDE SEQUENCE [LARGE SCALE GENOMIC DNA]</scope>
    <source>
        <strain evidence="3 4">RI</strain>
    </source>
</reference>
<feature type="compositionally biased region" description="Acidic residues" evidence="1">
    <location>
        <begin position="311"/>
        <end position="325"/>
    </location>
</feature>
<keyword evidence="4" id="KW-1185">Reference proteome</keyword>
<feature type="region of interest" description="Disordered" evidence="1">
    <location>
        <begin position="273"/>
        <end position="342"/>
    </location>
</feature>
<feature type="chain" id="PRO_5012862332" evidence="2">
    <location>
        <begin position="31"/>
        <end position="342"/>
    </location>
</feature>
<accession>A0A1N6LWX9</accession>
<keyword evidence="2" id="KW-0732">Signal</keyword>
<protein>
    <submittedName>
        <fullName evidence="3">Uncharacterized protein</fullName>
    </submittedName>
</protein>